<organism evidence="2 3">
    <name type="scientific">Lutibacter agarilyticus</name>
    <dbReference type="NCBI Taxonomy" id="1109740"/>
    <lineage>
        <taxon>Bacteria</taxon>
        <taxon>Pseudomonadati</taxon>
        <taxon>Bacteroidota</taxon>
        <taxon>Flavobacteriia</taxon>
        <taxon>Flavobacteriales</taxon>
        <taxon>Flavobacteriaceae</taxon>
        <taxon>Lutibacter</taxon>
    </lineage>
</organism>
<sequence length="161" mass="18535">MKKIILILVLFLSATSVQSQCSFLKTVIRPDNNEIKYFNPKPVIRQAEYEVGIAIYKNITSNEFMLNISVLFKTMTSQKLTNKVIIQTTNNKGIELIPLKSESMVMNQRDIAIGLYKIEQVDLEELNRYPLKSLFFYLEDNLKGSTITENNSILITELNCF</sequence>
<dbReference type="Proteomes" id="UP000198384">
    <property type="component" value="Unassembled WGS sequence"/>
</dbReference>
<evidence type="ECO:0000313" key="2">
    <source>
        <dbReference type="EMBL" id="SNR68536.1"/>
    </source>
</evidence>
<protein>
    <recommendedName>
        <fullName evidence="4">Gliding motility-associated lipoprotein GldH</fullName>
    </recommendedName>
</protein>
<proteinExistence type="predicted"/>
<name>A0A238YB86_9FLAO</name>
<evidence type="ECO:0000256" key="1">
    <source>
        <dbReference type="SAM" id="SignalP"/>
    </source>
</evidence>
<feature type="signal peptide" evidence="1">
    <location>
        <begin position="1"/>
        <end position="19"/>
    </location>
</feature>
<dbReference type="EMBL" id="FZNT01000008">
    <property type="protein sequence ID" value="SNR68536.1"/>
    <property type="molecule type" value="Genomic_DNA"/>
</dbReference>
<accession>A0A238YB86</accession>
<gene>
    <name evidence="2" type="ORF">SAMN06265371_108209</name>
</gene>
<keyword evidence="3" id="KW-1185">Reference proteome</keyword>
<dbReference type="OrthoDB" id="884899at2"/>
<feature type="chain" id="PRO_5013212287" description="Gliding motility-associated lipoprotein GldH" evidence="1">
    <location>
        <begin position="20"/>
        <end position="161"/>
    </location>
</feature>
<reference evidence="2 3" key="1">
    <citation type="submission" date="2017-06" db="EMBL/GenBank/DDBJ databases">
        <authorList>
            <person name="Kim H.J."/>
            <person name="Triplett B.A."/>
        </authorList>
    </citation>
    <scope>NUCLEOTIDE SEQUENCE [LARGE SCALE GENOMIC DNA]</scope>
    <source>
        <strain evidence="2 3">DSM 29150</strain>
    </source>
</reference>
<evidence type="ECO:0000313" key="3">
    <source>
        <dbReference type="Proteomes" id="UP000198384"/>
    </source>
</evidence>
<dbReference type="RefSeq" id="WP_089382403.1">
    <property type="nucleotide sequence ID" value="NZ_FZNT01000008.1"/>
</dbReference>
<dbReference type="AlphaFoldDB" id="A0A238YB86"/>
<keyword evidence="1" id="KW-0732">Signal</keyword>
<evidence type="ECO:0008006" key="4">
    <source>
        <dbReference type="Google" id="ProtNLM"/>
    </source>
</evidence>